<evidence type="ECO:0000313" key="3">
    <source>
        <dbReference type="Proteomes" id="UP000224003"/>
    </source>
</evidence>
<organism evidence="2 3">
    <name type="scientific">Bacillus thuringiensis</name>
    <dbReference type="NCBI Taxonomy" id="1428"/>
    <lineage>
        <taxon>Bacteria</taxon>
        <taxon>Bacillati</taxon>
        <taxon>Bacillota</taxon>
        <taxon>Bacilli</taxon>
        <taxon>Bacillales</taxon>
        <taxon>Bacillaceae</taxon>
        <taxon>Bacillus</taxon>
        <taxon>Bacillus cereus group</taxon>
    </lineage>
</organism>
<reference evidence="2 3" key="1">
    <citation type="submission" date="2017-09" db="EMBL/GenBank/DDBJ databases">
        <title>Large-scale bioinformatics analysis of Bacillus genomes uncovers conserved roles of natural products in bacterial physiology.</title>
        <authorList>
            <consortium name="Agbiome Team Llc"/>
            <person name="Bleich R.M."/>
            <person name="Grubbs K.J."/>
            <person name="Santa Maria K.C."/>
            <person name="Allen S.E."/>
            <person name="Farag S."/>
            <person name="Shank E.A."/>
            <person name="Bowers A."/>
        </authorList>
    </citation>
    <scope>NUCLEOTIDE SEQUENCE [LARGE SCALE GENOMIC DNA]</scope>
    <source>
        <strain evidence="2 3">AFS085496</strain>
    </source>
</reference>
<accession>A0A9X6WFH7</accession>
<dbReference type="EMBL" id="NUVX01000122">
    <property type="protein sequence ID" value="PFJ25052.1"/>
    <property type="molecule type" value="Genomic_DNA"/>
</dbReference>
<keyword evidence="1" id="KW-0175">Coiled coil</keyword>
<evidence type="ECO:0000256" key="1">
    <source>
        <dbReference type="SAM" id="Coils"/>
    </source>
</evidence>
<dbReference type="Proteomes" id="UP000224003">
    <property type="component" value="Unassembled WGS sequence"/>
</dbReference>
<name>A0A9X6WFH7_BACTU</name>
<dbReference type="AlphaFoldDB" id="A0A9X6WFH7"/>
<sequence length="140" mass="16657">MFKKIDLTLSEFIEHFKENCIAEMNKGYTGEEIYDTGFDFTFIDAAGRNNRYNEYFIFFTNDGFLSVRYFSGGIMLEDIKQLEGGEYLDIVTIKKELEQKANKNDEEKQLLQKFEQILEYDKLRILMFDDLKQYIEEASQ</sequence>
<comment type="caution">
    <text evidence="2">The sequence shown here is derived from an EMBL/GenBank/DDBJ whole genome shotgun (WGS) entry which is preliminary data.</text>
</comment>
<evidence type="ECO:0000313" key="2">
    <source>
        <dbReference type="EMBL" id="PFJ25052.1"/>
    </source>
</evidence>
<dbReference type="RefSeq" id="WP_098517906.1">
    <property type="nucleotide sequence ID" value="NZ_NUVX01000122.1"/>
</dbReference>
<protein>
    <submittedName>
        <fullName evidence="2">Uncharacterized protein</fullName>
    </submittedName>
</protein>
<proteinExistence type="predicted"/>
<feature type="coiled-coil region" evidence="1">
    <location>
        <begin position="90"/>
        <end position="117"/>
    </location>
</feature>
<gene>
    <name evidence="2" type="ORF">COJ15_36010</name>
</gene>